<evidence type="ECO:0000259" key="1">
    <source>
        <dbReference type="Pfam" id="PF11845"/>
    </source>
</evidence>
<dbReference type="EMBL" id="SJPO01000006">
    <property type="protein sequence ID" value="TWT75852.1"/>
    <property type="molecule type" value="Genomic_DNA"/>
</dbReference>
<evidence type="ECO:0000313" key="2">
    <source>
        <dbReference type="EMBL" id="TWT75852.1"/>
    </source>
</evidence>
<gene>
    <name evidence="2" type="ORF">Pla123a_26350</name>
</gene>
<dbReference type="Pfam" id="PF11845">
    <property type="entry name" value="Tll0287-like"/>
    <property type="match status" value="1"/>
</dbReference>
<keyword evidence="3" id="KW-1185">Reference proteome</keyword>
<name>A0A5C5YLR9_9BACT</name>
<comment type="caution">
    <text evidence="2">The sequence shown here is derived from an EMBL/GenBank/DDBJ whole genome shotgun (WGS) entry which is preliminary data.</text>
</comment>
<dbReference type="InterPro" id="IPR021796">
    <property type="entry name" value="Tll0287-like_dom"/>
</dbReference>
<feature type="domain" description="Tll0287-like" evidence="1">
    <location>
        <begin position="3"/>
        <end position="77"/>
    </location>
</feature>
<evidence type="ECO:0000313" key="3">
    <source>
        <dbReference type="Proteomes" id="UP000318478"/>
    </source>
</evidence>
<accession>A0A5C5YLR9</accession>
<sequence length="79" mass="9006">MNDEETKAFEFLSEHPGETYTAEVADADGNKLFTKYYPDRAVAAACWECHNEHERRGDDYPEFAKEDVMGAVVVYVPVE</sequence>
<protein>
    <recommendedName>
        <fullName evidence="1">Tll0287-like domain-containing protein</fullName>
    </recommendedName>
</protein>
<proteinExistence type="predicted"/>
<dbReference type="Proteomes" id="UP000318478">
    <property type="component" value="Unassembled WGS sequence"/>
</dbReference>
<reference evidence="2 3" key="1">
    <citation type="submission" date="2019-02" db="EMBL/GenBank/DDBJ databases">
        <title>Deep-cultivation of Planctomycetes and their phenomic and genomic characterization uncovers novel biology.</title>
        <authorList>
            <person name="Wiegand S."/>
            <person name="Jogler M."/>
            <person name="Boedeker C."/>
            <person name="Pinto D."/>
            <person name="Vollmers J."/>
            <person name="Rivas-Marin E."/>
            <person name="Kohn T."/>
            <person name="Peeters S.H."/>
            <person name="Heuer A."/>
            <person name="Rast P."/>
            <person name="Oberbeckmann S."/>
            <person name="Bunk B."/>
            <person name="Jeske O."/>
            <person name="Meyerdierks A."/>
            <person name="Storesund J.E."/>
            <person name="Kallscheuer N."/>
            <person name="Luecker S."/>
            <person name="Lage O.M."/>
            <person name="Pohl T."/>
            <person name="Merkel B.J."/>
            <person name="Hornburger P."/>
            <person name="Mueller R.-W."/>
            <person name="Bruemmer F."/>
            <person name="Labrenz M."/>
            <person name="Spormann A.M."/>
            <person name="Op Den Camp H."/>
            <person name="Overmann J."/>
            <person name="Amann R."/>
            <person name="Jetten M.S.M."/>
            <person name="Mascher T."/>
            <person name="Medema M.H."/>
            <person name="Devos D.P."/>
            <person name="Kaster A.-K."/>
            <person name="Ovreas L."/>
            <person name="Rohde M."/>
            <person name="Galperin M.Y."/>
            <person name="Jogler C."/>
        </authorList>
    </citation>
    <scope>NUCLEOTIDE SEQUENCE [LARGE SCALE GENOMIC DNA]</scope>
    <source>
        <strain evidence="2 3">Pla123a</strain>
    </source>
</reference>
<dbReference type="AlphaFoldDB" id="A0A5C5YLR9"/>
<organism evidence="2 3">
    <name type="scientific">Posidoniimonas polymericola</name>
    <dbReference type="NCBI Taxonomy" id="2528002"/>
    <lineage>
        <taxon>Bacteria</taxon>
        <taxon>Pseudomonadati</taxon>
        <taxon>Planctomycetota</taxon>
        <taxon>Planctomycetia</taxon>
        <taxon>Pirellulales</taxon>
        <taxon>Lacipirellulaceae</taxon>
        <taxon>Posidoniimonas</taxon>
    </lineage>
</organism>